<proteinExistence type="predicted"/>
<name>A0A9N9EIC7_9GLOM</name>
<protein>
    <submittedName>
        <fullName evidence="1">15555_t:CDS:1</fullName>
    </submittedName>
</protein>
<dbReference type="AlphaFoldDB" id="A0A9N9EIC7"/>
<gene>
    <name evidence="1" type="ORF">FCALED_LOCUS12213</name>
</gene>
<evidence type="ECO:0000313" key="1">
    <source>
        <dbReference type="EMBL" id="CAG8675138.1"/>
    </source>
</evidence>
<accession>A0A9N9EIC7</accession>
<dbReference type="EMBL" id="CAJVPQ010005763">
    <property type="protein sequence ID" value="CAG8675138.1"/>
    <property type="molecule type" value="Genomic_DNA"/>
</dbReference>
<reference evidence="1" key="1">
    <citation type="submission" date="2021-06" db="EMBL/GenBank/DDBJ databases">
        <authorList>
            <person name="Kallberg Y."/>
            <person name="Tangrot J."/>
            <person name="Rosling A."/>
        </authorList>
    </citation>
    <scope>NUCLEOTIDE SEQUENCE</scope>
    <source>
        <strain evidence="1">UK204</strain>
    </source>
</reference>
<keyword evidence="2" id="KW-1185">Reference proteome</keyword>
<organism evidence="1 2">
    <name type="scientific">Funneliformis caledonium</name>
    <dbReference type="NCBI Taxonomy" id="1117310"/>
    <lineage>
        <taxon>Eukaryota</taxon>
        <taxon>Fungi</taxon>
        <taxon>Fungi incertae sedis</taxon>
        <taxon>Mucoromycota</taxon>
        <taxon>Glomeromycotina</taxon>
        <taxon>Glomeromycetes</taxon>
        <taxon>Glomerales</taxon>
        <taxon>Glomeraceae</taxon>
        <taxon>Funneliformis</taxon>
    </lineage>
</organism>
<dbReference type="Proteomes" id="UP000789570">
    <property type="component" value="Unassembled WGS sequence"/>
</dbReference>
<sequence>MDILYDDKESDCGEFEQFEKINDDLEQYEINVEVMEDDSDIDNDSFFVDEHTMIKSITESESESEDELIFEHILIISYIVLNKLNK</sequence>
<evidence type="ECO:0000313" key="2">
    <source>
        <dbReference type="Proteomes" id="UP000789570"/>
    </source>
</evidence>
<comment type="caution">
    <text evidence="1">The sequence shown here is derived from an EMBL/GenBank/DDBJ whole genome shotgun (WGS) entry which is preliminary data.</text>
</comment>